<dbReference type="AlphaFoldDB" id="A0A7D5HGG4"/>
<dbReference type="RefSeq" id="WP_158157594.1">
    <property type="nucleotide sequence ID" value="NZ_CP056030.1"/>
</dbReference>
<feature type="signal peptide" evidence="2">
    <location>
        <begin position="1"/>
        <end position="22"/>
    </location>
</feature>
<proteinExistence type="predicted"/>
<sequence>MKKIIAASCACLMLLTPLASFAQPGPDNGGPDRGHGGQQQGRPPQGNGGHGGPQQGGQNRPPQQHGGPQRPGGHGGGQAYHPQPNMPRPHSEWHRGGFAPPQYRGDRYWVTDWRARHLRQPPRDHRWLYVNGDYVLVAIATGAIVQILSGY</sequence>
<dbReference type="EMBL" id="CP056030">
    <property type="protein sequence ID" value="QKZ04606.1"/>
    <property type="molecule type" value="Genomic_DNA"/>
</dbReference>
<feature type="compositionally biased region" description="Gly residues" evidence="1">
    <location>
        <begin position="46"/>
        <end position="55"/>
    </location>
</feature>
<evidence type="ECO:0000256" key="1">
    <source>
        <dbReference type="SAM" id="MobiDB-lite"/>
    </source>
</evidence>
<name>A0A7D5HGG4_9PSED</name>
<feature type="compositionally biased region" description="Gly residues" evidence="1">
    <location>
        <begin position="69"/>
        <end position="78"/>
    </location>
</feature>
<feature type="chain" id="PRO_5029004359" evidence="2">
    <location>
        <begin position="23"/>
        <end position="151"/>
    </location>
</feature>
<dbReference type="Pfam" id="PF11776">
    <property type="entry name" value="RcnB"/>
    <property type="match status" value="1"/>
</dbReference>
<evidence type="ECO:0000313" key="3">
    <source>
        <dbReference type="EMBL" id="QKZ04606.1"/>
    </source>
</evidence>
<reference evidence="3 4" key="1">
    <citation type="submission" date="2020-06" db="EMBL/GenBank/DDBJ databases">
        <title>Pseudomonas eucalypticola sp. nov., an endophyte of Eucalyptus dunnii leaves with biocontrol ability of eucalyptus leaf blight.</title>
        <authorList>
            <person name="Liu Y."/>
            <person name="Song Z."/>
            <person name="Zeng H."/>
            <person name="Lu M."/>
            <person name="Wang X."/>
            <person name="Lian X."/>
            <person name="Zhang Q."/>
        </authorList>
    </citation>
    <scope>NUCLEOTIDE SEQUENCE [LARGE SCALE GENOMIC DNA]</scope>
    <source>
        <strain evidence="3 4">NP-1</strain>
    </source>
</reference>
<feature type="compositionally biased region" description="Low complexity" evidence="1">
    <location>
        <begin position="56"/>
        <end position="68"/>
    </location>
</feature>
<evidence type="ECO:0000313" key="4">
    <source>
        <dbReference type="Proteomes" id="UP000509568"/>
    </source>
</evidence>
<protein>
    <submittedName>
        <fullName evidence="3">RcnB family protein</fullName>
    </submittedName>
</protein>
<feature type="region of interest" description="Disordered" evidence="1">
    <location>
        <begin position="23"/>
        <end position="101"/>
    </location>
</feature>
<gene>
    <name evidence="3" type="ORF">HWQ56_12755</name>
</gene>
<keyword evidence="4" id="KW-1185">Reference proteome</keyword>
<dbReference type="Proteomes" id="UP000509568">
    <property type="component" value="Chromosome"/>
</dbReference>
<dbReference type="Gene3D" id="3.10.450.160">
    <property type="entry name" value="inner membrane protein cigr"/>
    <property type="match status" value="1"/>
</dbReference>
<accession>A0A7D5HGG4</accession>
<dbReference type="KEGG" id="pez:HWQ56_12755"/>
<evidence type="ECO:0000256" key="2">
    <source>
        <dbReference type="SAM" id="SignalP"/>
    </source>
</evidence>
<dbReference type="InterPro" id="IPR024572">
    <property type="entry name" value="RcnB"/>
</dbReference>
<keyword evidence="2" id="KW-0732">Signal</keyword>
<organism evidence="3 4">
    <name type="scientific">Pseudomonas eucalypticola</name>
    <dbReference type="NCBI Taxonomy" id="2599595"/>
    <lineage>
        <taxon>Bacteria</taxon>
        <taxon>Pseudomonadati</taxon>
        <taxon>Pseudomonadota</taxon>
        <taxon>Gammaproteobacteria</taxon>
        <taxon>Pseudomonadales</taxon>
        <taxon>Pseudomonadaceae</taxon>
        <taxon>Pseudomonas</taxon>
    </lineage>
</organism>